<dbReference type="EMBL" id="KN823152">
    <property type="protein sequence ID" value="KIO21019.1"/>
    <property type="molecule type" value="Genomic_DNA"/>
</dbReference>
<accession>A0A0C3QA99</accession>
<organism evidence="1 2">
    <name type="scientific">Tulasnella calospora MUT 4182</name>
    <dbReference type="NCBI Taxonomy" id="1051891"/>
    <lineage>
        <taxon>Eukaryota</taxon>
        <taxon>Fungi</taxon>
        <taxon>Dikarya</taxon>
        <taxon>Basidiomycota</taxon>
        <taxon>Agaricomycotina</taxon>
        <taxon>Agaricomycetes</taxon>
        <taxon>Cantharellales</taxon>
        <taxon>Tulasnellaceae</taxon>
        <taxon>Tulasnella</taxon>
    </lineage>
</organism>
<dbReference type="HOGENOM" id="CLU_2887485_0_0_1"/>
<dbReference type="Proteomes" id="UP000054248">
    <property type="component" value="Unassembled WGS sequence"/>
</dbReference>
<proteinExistence type="predicted"/>
<gene>
    <name evidence="1" type="ORF">M407DRAFT_131863</name>
</gene>
<evidence type="ECO:0000313" key="2">
    <source>
        <dbReference type="Proteomes" id="UP000054248"/>
    </source>
</evidence>
<evidence type="ECO:0000313" key="1">
    <source>
        <dbReference type="EMBL" id="KIO21019.1"/>
    </source>
</evidence>
<keyword evidence="2" id="KW-1185">Reference proteome</keyword>
<sequence>MGSPISGTTSLPLLQDNPVHVRSGAKTKASFFSALCRIFFQRPSILPEVVMVVKPRRPKAHLR</sequence>
<reference evidence="2" key="2">
    <citation type="submission" date="2015-01" db="EMBL/GenBank/DDBJ databases">
        <title>Evolutionary Origins and Diversification of the Mycorrhizal Mutualists.</title>
        <authorList>
            <consortium name="DOE Joint Genome Institute"/>
            <consortium name="Mycorrhizal Genomics Consortium"/>
            <person name="Kohler A."/>
            <person name="Kuo A."/>
            <person name="Nagy L.G."/>
            <person name="Floudas D."/>
            <person name="Copeland A."/>
            <person name="Barry K.W."/>
            <person name="Cichocki N."/>
            <person name="Veneault-Fourrey C."/>
            <person name="LaButti K."/>
            <person name="Lindquist E.A."/>
            <person name="Lipzen A."/>
            <person name="Lundell T."/>
            <person name="Morin E."/>
            <person name="Murat C."/>
            <person name="Riley R."/>
            <person name="Ohm R."/>
            <person name="Sun H."/>
            <person name="Tunlid A."/>
            <person name="Henrissat B."/>
            <person name="Grigoriev I.V."/>
            <person name="Hibbett D.S."/>
            <person name="Martin F."/>
        </authorList>
    </citation>
    <scope>NUCLEOTIDE SEQUENCE [LARGE SCALE GENOMIC DNA]</scope>
    <source>
        <strain evidence="2">MUT 4182</strain>
    </source>
</reference>
<protein>
    <submittedName>
        <fullName evidence="1">Uncharacterized protein</fullName>
    </submittedName>
</protein>
<name>A0A0C3QA99_9AGAM</name>
<reference evidence="1 2" key="1">
    <citation type="submission" date="2014-04" db="EMBL/GenBank/DDBJ databases">
        <authorList>
            <consortium name="DOE Joint Genome Institute"/>
            <person name="Kuo A."/>
            <person name="Girlanda M."/>
            <person name="Perotto S."/>
            <person name="Kohler A."/>
            <person name="Nagy L.G."/>
            <person name="Floudas D."/>
            <person name="Copeland A."/>
            <person name="Barry K.W."/>
            <person name="Cichocki N."/>
            <person name="Veneault-Fourrey C."/>
            <person name="LaButti K."/>
            <person name="Lindquist E.A."/>
            <person name="Lipzen A."/>
            <person name="Lundell T."/>
            <person name="Morin E."/>
            <person name="Murat C."/>
            <person name="Sun H."/>
            <person name="Tunlid A."/>
            <person name="Henrissat B."/>
            <person name="Grigoriev I.V."/>
            <person name="Hibbett D.S."/>
            <person name="Martin F."/>
            <person name="Nordberg H.P."/>
            <person name="Cantor M.N."/>
            <person name="Hua S.X."/>
        </authorList>
    </citation>
    <scope>NUCLEOTIDE SEQUENCE [LARGE SCALE GENOMIC DNA]</scope>
    <source>
        <strain evidence="1 2">MUT 4182</strain>
    </source>
</reference>
<dbReference type="AlphaFoldDB" id="A0A0C3QA99"/>